<gene>
    <name evidence="4" type="ORF">K3T81_05445</name>
</gene>
<evidence type="ECO:0000313" key="4">
    <source>
        <dbReference type="EMBL" id="MCG3418590.1"/>
    </source>
</evidence>
<dbReference type="InterPro" id="IPR051400">
    <property type="entry name" value="HAD-like_hydrolase"/>
</dbReference>
<keyword evidence="3" id="KW-0028">Amino-acid biosynthesis</keyword>
<dbReference type="PANTHER" id="PTHR46470:SF3">
    <property type="entry name" value="N-ACYLNEURAMINATE-9-PHOSPHATASE"/>
    <property type="match status" value="1"/>
</dbReference>
<dbReference type="PANTHER" id="PTHR46470">
    <property type="entry name" value="N-ACYLNEURAMINATE-9-PHOSPHATASE"/>
    <property type="match status" value="1"/>
</dbReference>
<dbReference type="InterPro" id="IPR023214">
    <property type="entry name" value="HAD_sf"/>
</dbReference>
<dbReference type="AlphaFoldDB" id="A0AAW5B4H0"/>
<protein>
    <recommendedName>
        <fullName evidence="3">Phosphoserine phosphatase</fullName>
        <shortName evidence="3">PSP</shortName>
        <ecNumber evidence="3">3.1.3.3</ecNumber>
    </recommendedName>
</protein>
<dbReference type="SFLD" id="SFLDG01129">
    <property type="entry name" value="C1.5:_HAD__Beta-PGM__Phosphata"/>
    <property type="match status" value="1"/>
</dbReference>
<proteinExistence type="inferred from homology"/>
<dbReference type="InterPro" id="IPR044266">
    <property type="entry name" value="PSP_YsaA"/>
</dbReference>
<dbReference type="HAMAP" id="MF_02240">
    <property type="entry name" value="PSP"/>
    <property type="match status" value="1"/>
</dbReference>
<evidence type="ECO:0000313" key="5">
    <source>
        <dbReference type="Proteomes" id="UP001199631"/>
    </source>
</evidence>
<dbReference type="NCBIfam" id="TIGR01549">
    <property type="entry name" value="HAD-SF-IA-v1"/>
    <property type="match status" value="1"/>
</dbReference>
<comment type="catalytic activity">
    <reaction evidence="3">
        <text>O-phospho-D-serine + H2O = D-serine + phosphate</text>
        <dbReference type="Rhea" id="RHEA:24873"/>
        <dbReference type="ChEBI" id="CHEBI:15377"/>
        <dbReference type="ChEBI" id="CHEBI:35247"/>
        <dbReference type="ChEBI" id="CHEBI:43474"/>
        <dbReference type="ChEBI" id="CHEBI:58680"/>
        <dbReference type="EC" id="3.1.3.3"/>
    </reaction>
</comment>
<dbReference type="EC" id="3.1.3.3" evidence="3"/>
<dbReference type="SFLD" id="SFLDS00003">
    <property type="entry name" value="Haloacid_Dehalogenase"/>
    <property type="match status" value="1"/>
</dbReference>
<dbReference type="Pfam" id="PF00702">
    <property type="entry name" value="Hydrolase"/>
    <property type="match status" value="1"/>
</dbReference>
<dbReference type="GO" id="GO:0036424">
    <property type="term" value="F:L-phosphoserine phosphatase activity"/>
    <property type="evidence" value="ECO:0007669"/>
    <property type="project" value="UniProtKB-UniRule"/>
</dbReference>
<dbReference type="SUPFAM" id="SSF56784">
    <property type="entry name" value="HAD-like"/>
    <property type="match status" value="1"/>
</dbReference>
<dbReference type="Proteomes" id="UP001199631">
    <property type="component" value="Unassembled WGS sequence"/>
</dbReference>
<comment type="catalytic activity">
    <reaction evidence="3">
        <text>O-phospho-L-serine + H2O = L-serine + phosphate</text>
        <dbReference type="Rhea" id="RHEA:21208"/>
        <dbReference type="ChEBI" id="CHEBI:15377"/>
        <dbReference type="ChEBI" id="CHEBI:33384"/>
        <dbReference type="ChEBI" id="CHEBI:43474"/>
        <dbReference type="ChEBI" id="CHEBI:57524"/>
        <dbReference type="EC" id="3.1.3.3"/>
    </reaction>
</comment>
<evidence type="ECO:0000256" key="1">
    <source>
        <dbReference type="ARBA" id="ARBA00022801"/>
    </source>
</evidence>
<dbReference type="InterPro" id="IPR006439">
    <property type="entry name" value="HAD-SF_hydro_IA"/>
</dbReference>
<comment type="function">
    <text evidence="3">Catalyzes the last step of the phosphorylated serine biosynthetic pathway, i.e. dephosphorylation of O-phospho-L-serine to form L-serine.</text>
</comment>
<dbReference type="NCBIfam" id="TIGR01509">
    <property type="entry name" value="HAD-SF-IA-v3"/>
    <property type="match status" value="1"/>
</dbReference>
<keyword evidence="3" id="KW-0170">Cobalt</keyword>
<organism evidence="4 5">
    <name type="scientific">Oceanobacillus jordanicus</name>
    <dbReference type="NCBI Taxonomy" id="2867266"/>
    <lineage>
        <taxon>Bacteria</taxon>
        <taxon>Bacillati</taxon>
        <taxon>Bacillota</taxon>
        <taxon>Bacilli</taxon>
        <taxon>Bacillales</taxon>
        <taxon>Bacillaceae</taxon>
        <taxon>Oceanobacillus</taxon>
    </lineage>
</organism>
<name>A0AAW5B4H0_9BACI</name>
<comment type="similarity">
    <text evidence="3">Belongs to the HAD-like hydrolase superfamily.</text>
</comment>
<dbReference type="RefSeq" id="WP_238018733.1">
    <property type="nucleotide sequence ID" value="NZ_JAIFZM010000003.1"/>
</dbReference>
<dbReference type="SFLD" id="SFLDG01135">
    <property type="entry name" value="C1.5.6:_HAD__Beta-PGM__Phospha"/>
    <property type="match status" value="1"/>
</dbReference>
<dbReference type="GO" id="GO:0006564">
    <property type="term" value="P:L-serine biosynthetic process"/>
    <property type="evidence" value="ECO:0007669"/>
    <property type="project" value="UniProtKB-UniRule"/>
</dbReference>
<dbReference type="InterPro" id="IPR036412">
    <property type="entry name" value="HAD-like_sf"/>
</dbReference>
<comment type="pathway">
    <text evidence="3">Amino-acid biosynthesis; L-serine biosynthesis; L-serine from 3-phospho-D-glycerate: step 3/3.</text>
</comment>
<keyword evidence="3" id="KW-0718">Serine biosynthesis</keyword>
<comment type="cofactor">
    <cofactor evidence="3">
        <name>Mg(2+)</name>
        <dbReference type="ChEBI" id="CHEBI:18420"/>
    </cofactor>
    <cofactor evidence="3">
        <name>Co(2+)</name>
        <dbReference type="ChEBI" id="CHEBI:48828"/>
    </cofactor>
</comment>
<accession>A0AAW5B4H0</accession>
<dbReference type="Gene3D" id="3.40.50.1000">
    <property type="entry name" value="HAD superfamily/HAD-like"/>
    <property type="match status" value="1"/>
</dbReference>
<keyword evidence="2 3" id="KW-0460">Magnesium</keyword>
<reference evidence="4 5" key="1">
    <citation type="journal article" date="2022" name="Evol. Bioinform. Online">
        <title>Draft Genome Sequence of Oceanobacillus jordanicus Strain GSFE11, a Halotolerant Plant Growth-Promoting Bacterial Endophyte Isolated From the Jordan Valley.</title>
        <authorList>
            <person name="Alhindi T."/>
            <person name="Albdaiwi R."/>
        </authorList>
    </citation>
    <scope>NUCLEOTIDE SEQUENCE [LARGE SCALE GENOMIC DNA]</scope>
    <source>
        <strain evidence="4 5">GSFE11</strain>
    </source>
</reference>
<dbReference type="Gene3D" id="1.20.120.710">
    <property type="entry name" value="Haloacid dehalogenase hydrolase-like domain"/>
    <property type="match status" value="1"/>
</dbReference>
<keyword evidence="5" id="KW-1185">Reference proteome</keyword>
<dbReference type="EMBL" id="JAIFZM010000003">
    <property type="protein sequence ID" value="MCG3418590.1"/>
    <property type="molecule type" value="Genomic_DNA"/>
</dbReference>
<sequence length="266" mass="30051">MLKAILFDLDDTLLWDEKSVKVAFETTCQLAEEQYGIQADDFEEKVREIARRQYATYDTYSFTQMIGINPFEGLWAQFQDEGEEFAKLRELAPGYQQKVWTKTLEAFGVKDTAFGSKLAEAFPEARIANAFVFEQTFEVLDKLNPHYSLLLLTNGSPDLQHTKLSLTPELKRYFDHIVVSGAFGKGKPDQAIFEHALDLLSVSREEVVMVGDNLKTDILGASRAGIQSIWINHHGKKPTDVQPSFEITDLGELAPLIKQLEGKKEA</sequence>
<comment type="caution">
    <text evidence="4">The sequence shown here is derived from an EMBL/GenBank/DDBJ whole genome shotgun (WGS) entry which is preliminary data.</text>
</comment>
<evidence type="ECO:0000256" key="3">
    <source>
        <dbReference type="HAMAP-Rule" id="MF_02240"/>
    </source>
</evidence>
<evidence type="ECO:0000256" key="2">
    <source>
        <dbReference type="ARBA" id="ARBA00022842"/>
    </source>
</evidence>
<keyword evidence="1 3" id="KW-0378">Hydrolase</keyword>